<gene>
    <name evidence="1" type="ORF">UFOVP419_12</name>
</gene>
<dbReference type="EMBL" id="LR796401">
    <property type="protein sequence ID" value="CAB4141782.1"/>
    <property type="molecule type" value="Genomic_DNA"/>
</dbReference>
<protein>
    <submittedName>
        <fullName evidence="1">Uncharacterized protein</fullName>
    </submittedName>
</protein>
<proteinExistence type="predicted"/>
<organism evidence="1">
    <name type="scientific">uncultured Caudovirales phage</name>
    <dbReference type="NCBI Taxonomy" id="2100421"/>
    <lineage>
        <taxon>Viruses</taxon>
        <taxon>Duplodnaviria</taxon>
        <taxon>Heunggongvirae</taxon>
        <taxon>Uroviricota</taxon>
        <taxon>Caudoviricetes</taxon>
        <taxon>Peduoviridae</taxon>
        <taxon>Maltschvirus</taxon>
        <taxon>Maltschvirus maltsch</taxon>
    </lineage>
</organism>
<name>A0A6J5M6M2_9CAUD</name>
<evidence type="ECO:0000313" key="1">
    <source>
        <dbReference type="EMBL" id="CAB4141782.1"/>
    </source>
</evidence>
<sequence>MPNYNPEPLEFAVKDFHPHQYNMSVAKSDGIYMGRWLMKKEVLNLIDAAYPVPTKAIARIIEVIENIEIEVNQENNILPR</sequence>
<accession>A0A6J5M6M2</accession>
<reference evidence="1" key="1">
    <citation type="submission" date="2020-04" db="EMBL/GenBank/DDBJ databases">
        <authorList>
            <person name="Chiriac C."/>
            <person name="Salcher M."/>
            <person name="Ghai R."/>
            <person name="Kavagutti S V."/>
        </authorList>
    </citation>
    <scope>NUCLEOTIDE SEQUENCE</scope>
</reference>